<comment type="caution">
    <text evidence="1">The sequence shown here is derived from an EMBL/GenBank/DDBJ whole genome shotgun (WGS) entry which is preliminary data.</text>
</comment>
<evidence type="ECO:0000313" key="2">
    <source>
        <dbReference type="Proteomes" id="UP001066276"/>
    </source>
</evidence>
<organism evidence="1 2">
    <name type="scientific">Pleurodeles waltl</name>
    <name type="common">Iberian ribbed newt</name>
    <dbReference type="NCBI Taxonomy" id="8319"/>
    <lineage>
        <taxon>Eukaryota</taxon>
        <taxon>Metazoa</taxon>
        <taxon>Chordata</taxon>
        <taxon>Craniata</taxon>
        <taxon>Vertebrata</taxon>
        <taxon>Euteleostomi</taxon>
        <taxon>Amphibia</taxon>
        <taxon>Batrachia</taxon>
        <taxon>Caudata</taxon>
        <taxon>Salamandroidea</taxon>
        <taxon>Salamandridae</taxon>
        <taxon>Pleurodelinae</taxon>
        <taxon>Pleurodeles</taxon>
    </lineage>
</organism>
<keyword evidence="2" id="KW-1185">Reference proteome</keyword>
<reference evidence="1" key="1">
    <citation type="journal article" date="2022" name="bioRxiv">
        <title>Sequencing and chromosome-scale assembly of the giantPleurodeles waltlgenome.</title>
        <authorList>
            <person name="Brown T."/>
            <person name="Elewa A."/>
            <person name="Iarovenko S."/>
            <person name="Subramanian E."/>
            <person name="Araus A.J."/>
            <person name="Petzold A."/>
            <person name="Susuki M."/>
            <person name="Suzuki K.-i.T."/>
            <person name="Hayashi T."/>
            <person name="Toyoda A."/>
            <person name="Oliveira C."/>
            <person name="Osipova E."/>
            <person name="Leigh N.D."/>
            <person name="Simon A."/>
            <person name="Yun M.H."/>
        </authorList>
    </citation>
    <scope>NUCLEOTIDE SEQUENCE</scope>
    <source>
        <strain evidence="1">20211129_DDA</strain>
        <tissue evidence="1">Liver</tissue>
    </source>
</reference>
<sequence length="101" mass="11460">MIRDQLVEKTNNKKVLETLLSTPNLTLEKAVEIASRIESTTVFMQQINTTCEKDSFKKIAVIKQNSNKPHVNIKDGTSGNEVLDYSVANREKPYFILGRYA</sequence>
<gene>
    <name evidence="1" type="ORF">NDU88_004412</name>
</gene>
<evidence type="ECO:0000313" key="1">
    <source>
        <dbReference type="EMBL" id="KAJ1116194.1"/>
    </source>
</evidence>
<name>A0AAV7NNC9_PLEWA</name>
<dbReference type="EMBL" id="JANPWB010000012">
    <property type="protein sequence ID" value="KAJ1116194.1"/>
    <property type="molecule type" value="Genomic_DNA"/>
</dbReference>
<proteinExistence type="predicted"/>
<dbReference type="AlphaFoldDB" id="A0AAV7NNC9"/>
<dbReference type="Proteomes" id="UP001066276">
    <property type="component" value="Chromosome 8"/>
</dbReference>
<accession>A0AAV7NNC9</accession>
<protein>
    <submittedName>
        <fullName evidence="1">Uncharacterized protein</fullName>
    </submittedName>
</protein>